<dbReference type="PANTHER" id="PTHR30069:SF49">
    <property type="entry name" value="OUTER MEMBRANE PROTEIN C"/>
    <property type="match status" value="1"/>
</dbReference>
<dbReference type="InterPro" id="IPR039426">
    <property type="entry name" value="TonB-dep_rcpt-like"/>
</dbReference>
<evidence type="ECO:0000256" key="3">
    <source>
        <dbReference type="ARBA" id="ARBA00022452"/>
    </source>
</evidence>
<evidence type="ECO:0000313" key="8">
    <source>
        <dbReference type="EMBL" id="EPH07857.1"/>
    </source>
</evidence>
<dbReference type="RefSeq" id="WP_016646967.1">
    <property type="nucleotide sequence ID" value="NZ_KE340327.1"/>
</dbReference>
<dbReference type="PROSITE" id="PS01156">
    <property type="entry name" value="TONB_DEPENDENT_REC_2"/>
    <property type="match status" value="1"/>
</dbReference>
<proteinExistence type="predicted"/>
<dbReference type="GO" id="GO:0044718">
    <property type="term" value="P:siderophore transmembrane transport"/>
    <property type="evidence" value="ECO:0007669"/>
    <property type="project" value="TreeGrafter"/>
</dbReference>
<dbReference type="Gene3D" id="2.40.170.20">
    <property type="entry name" value="TonB-dependent receptor, beta-barrel domain"/>
    <property type="match status" value="1"/>
</dbReference>
<dbReference type="InterPro" id="IPR010917">
    <property type="entry name" value="TonB_rcpt_CS"/>
</dbReference>
<dbReference type="AlphaFoldDB" id="S3XER0"/>
<dbReference type="InterPro" id="IPR036942">
    <property type="entry name" value="Beta-barrel_TonB_sf"/>
</dbReference>
<dbReference type="PATRIC" id="fig|883165.3.peg.1127"/>
<feature type="chain" id="PRO_5004524586" evidence="7">
    <location>
        <begin position="18"/>
        <end position="621"/>
    </location>
</feature>
<dbReference type="GO" id="GO:0015344">
    <property type="term" value="F:siderophore uptake transmembrane transporter activity"/>
    <property type="evidence" value="ECO:0007669"/>
    <property type="project" value="TreeGrafter"/>
</dbReference>
<accession>S3XER0</accession>
<dbReference type="HOGENOM" id="CLU_443261_0_0_7"/>
<keyword evidence="6" id="KW-0998">Cell outer membrane</keyword>
<keyword evidence="9" id="KW-1185">Reference proteome</keyword>
<evidence type="ECO:0000256" key="4">
    <source>
        <dbReference type="ARBA" id="ARBA00022692"/>
    </source>
</evidence>
<name>S3XER0_9BACT</name>
<dbReference type="Proteomes" id="UP000014539">
    <property type="component" value="Unassembled WGS sequence"/>
</dbReference>
<reference evidence="8 9" key="1">
    <citation type="submission" date="2013-06" db="EMBL/GenBank/DDBJ databases">
        <title>The Genome Sequence of Campylobacter ureolyticus ACS-301-V-SCH3B.</title>
        <authorList>
            <consortium name="The Broad Institute Genomics Platform"/>
            <person name="Earl A."/>
            <person name="Ward D."/>
            <person name="Feldgarden M."/>
            <person name="Gevers D."/>
            <person name="Saerens B."/>
            <person name="Vaneechoutte M."/>
            <person name="Walker B."/>
            <person name="Young S."/>
            <person name="Zeng Q."/>
            <person name="Gargeya S."/>
            <person name="Fitzgerald M."/>
            <person name="Haas B."/>
            <person name="Abouelleil A."/>
            <person name="Allen A.W."/>
            <person name="Alvarado L."/>
            <person name="Arachchi H.M."/>
            <person name="Berlin A.M."/>
            <person name="Chapman S.B."/>
            <person name="Gainer-Dewar J."/>
            <person name="Goldberg J."/>
            <person name="Griggs A."/>
            <person name="Gujja S."/>
            <person name="Hansen M."/>
            <person name="Howarth C."/>
            <person name="Imamovic A."/>
            <person name="Ireland A."/>
            <person name="Larimer J."/>
            <person name="McCowan C."/>
            <person name="Murphy C."/>
            <person name="Pearson M."/>
            <person name="Poon T.W."/>
            <person name="Priest M."/>
            <person name="Roberts A."/>
            <person name="Saif S."/>
            <person name="Shea T."/>
            <person name="Sisk P."/>
            <person name="Sykes S."/>
            <person name="Wortman J."/>
            <person name="Nusbaum C."/>
            <person name="Birren B."/>
        </authorList>
    </citation>
    <scope>NUCLEOTIDE SEQUENCE [LARGE SCALE GENOMIC DNA]</scope>
    <source>
        <strain evidence="8 9">ACS-301-V-Sch3b</strain>
    </source>
</reference>
<evidence type="ECO:0000256" key="5">
    <source>
        <dbReference type="ARBA" id="ARBA00023136"/>
    </source>
</evidence>
<comment type="subcellular location">
    <subcellularLocation>
        <location evidence="1">Cell outer membrane</location>
        <topology evidence="1">Multi-pass membrane protein</topology>
    </subcellularLocation>
</comment>
<dbReference type="SUPFAM" id="SSF56935">
    <property type="entry name" value="Porins"/>
    <property type="match status" value="1"/>
</dbReference>
<evidence type="ECO:0000256" key="1">
    <source>
        <dbReference type="ARBA" id="ARBA00004571"/>
    </source>
</evidence>
<protein>
    <submittedName>
        <fullName evidence="8">Uncharacterized protein</fullName>
    </submittedName>
</protein>
<comment type="caution">
    <text evidence="8">The sequence shown here is derived from an EMBL/GenBank/DDBJ whole genome shotgun (WGS) entry which is preliminary data.</text>
</comment>
<keyword evidence="7" id="KW-0732">Signal</keyword>
<evidence type="ECO:0000256" key="6">
    <source>
        <dbReference type="ARBA" id="ARBA00023237"/>
    </source>
</evidence>
<keyword evidence="2" id="KW-0813">Transport</keyword>
<dbReference type="PANTHER" id="PTHR30069">
    <property type="entry name" value="TONB-DEPENDENT OUTER MEMBRANE RECEPTOR"/>
    <property type="match status" value="1"/>
</dbReference>
<organism evidence="8 9">
    <name type="scientific">Campylobacter ureolyticus ACS-301-V-Sch3b</name>
    <dbReference type="NCBI Taxonomy" id="883165"/>
    <lineage>
        <taxon>Bacteria</taxon>
        <taxon>Pseudomonadati</taxon>
        <taxon>Campylobacterota</taxon>
        <taxon>Epsilonproteobacteria</taxon>
        <taxon>Campylobacterales</taxon>
        <taxon>Campylobacteraceae</taxon>
        <taxon>Campylobacter</taxon>
    </lineage>
</organism>
<keyword evidence="3" id="KW-1134">Transmembrane beta strand</keyword>
<evidence type="ECO:0000256" key="7">
    <source>
        <dbReference type="SAM" id="SignalP"/>
    </source>
</evidence>
<dbReference type="EMBL" id="AGYD01000011">
    <property type="protein sequence ID" value="EPH07857.1"/>
    <property type="molecule type" value="Genomic_DNA"/>
</dbReference>
<gene>
    <name evidence="8" type="ORF">HMPREF9309_01112</name>
</gene>
<keyword evidence="5" id="KW-0472">Membrane</keyword>
<keyword evidence="4" id="KW-0812">Transmembrane</keyword>
<evidence type="ECO:0000313" key="9">
    <source>
        <dbReference type="Proteomes" id="UP000014539"/>
    </source>
</evidence>
<feature type="signal peptide" evidence="7">
    <location>
        <begin position="1"/>
        <end position="17"/>
    </location>
</feature>
<evidence type="ECO:0000256" key="2">
    <source>
        <dbReference type="ARBA" id="ARBA00022448"/>
    </source>
</evidence>
<sequence length="621" mass="71131">MKRAVLLSLTLSSILMAENLASTTQVGPLKSFSPPKPIAPNIAQGYMVENQFDRPNRQDYFSTSSLVYRNLDKFHISSGVYGKSFYNSALFKYRGGNFYTNLNINHTKANSYKDGGGNRVWFGYERFNQAVILGYLPNEFLEHRLVFIHDNIDDDKQPHNPADAIKTERYITKFKTRVGEQDLSNTVLFDLSHIHLKRESNNFSLRKAAKNKVFVDVGRDIYEFLLSYERDLDSFHNSFGGSFAYDDHIAKRYLKTPNRDVLNGYRFPDVVQKTYKIYNSTSYEPSQNHKFSLGFEYIHNDAKAKKFDAMIPNPRVSGTFFPSPKALWRQTYGVDFDGSIKQNLFNVKFKYDFRPLNLESYSVELARISRLPSNPERFSALFAPAMPQNSKISNPHLEPEIHNFIKFSFDVKSKFYKSYLDSLNRVGLNFGGYVMADKVKDLIIFDRARGQSGVVAKNGGIVTRNVDATIYSTNLYTKLNFTPNFATSLNLTYKYGQNDDDKRALYQIRPFEALLNLDYMDYTTFGSYNIGSAIRYVAKQNRGDFDKKTGLGIDSKNSDFTTLDLYAGVNVKDKFGLRLGVNNLFDREYAEFITGEHVEALDSATINAPGRVFYMSFHASF</sequence>
<dbReference type="GO" id="GO:0009279">
    <property type="term" value="C:cell outer membrane"/>
    <property type="evidence" value="ECO:0007669"/>
    <property type="project" value="UniProtKB-SubCell"/>
</dbReference>